<accession>A0A8H6JYG7</accession>
<comment type="caution">
    <text evidence="1">The sequence shown here is derived from an EMBL/GenBank/DDBJ whole genome shotgun (WGS) entry which is preliminary data.</text>
</comment>
<organism evidence="1 2">
    <name type="scientific">Colletotrichum plurivorum</name>
    <dbReference type="NCBI Taxonomy" id="2175906"/>
    <lineage>
        <taxon>Eukaryota</taxon>
        <taxon>Fungi</taxon>
        <taxon>Dikarya</taxon>
        <taxon>Ascomycota</taxon>
        <taxon>Pezizomycotina</taxon>
        <taxon>Sordariomycetes</taxon>
        <taxon>Hypocreomycetidae</taxon>
        <taxon>Glomerellales</taxon>
        <taxon>Glomerellaceae</taxon>
        <taxon>Colletotrichum</taxon>
        <taxon>Colletotrichum orchidearum species complex</taxon>
    </lineage>
</organism>
<dbReference type="Proteomes" id="UP000654918">
    <property type="component" value="Unassembled WGS sequence"/>
</dbReference>
<sequence>MLVKPGILPHDDPGHNTLKTFIDLLDTTATEKEQRLKVSPFRAVGNTFDFCEPTKCHLPNVWQFADQADLARLYDAVFRSDKQPNFVKAANLQIYIWFPQCGPQPSKKPNFHHLIDIRNFTTLYGWCEYLPRDDPKSARTSRTLVLTTDRVFKNCPHWSKYPVTPVELMSDSHAAASHGPPPTRIGVINNHFPHGVLYPPPPEDENSNVVPHHIYGGVHLNHSHRLALPSPGILSNDQVAWPESPIVPREIYLSSSTSQQ</sequence>
<name>A0A8H6JYG7_9PEZI</name>
<evidence type="ECO:0000313" key="1">
    <source>
        <dbReference type="EMBL" id="KAF6821136.1"/>
    </source>
</evidence>
<reference evidence="1" key="1">
    <citation type="journal article" date="2020" name="Phytopathology">
        <title>Genome Sequence Resources of Colletotrichum truncatum, C. plurivorum, C. musicola, and C. sojae: Four Species Pathogenic to Soybean (Glycine max).</title>
        <authorList>
            <person name="Rogerio F."/>
            <person name="Boufleur T.R."/>
            <person name="Ciampi-Guillardi M."/>
            <person name="Sukno S.A."/>
            <person name="Thon M.R."/>
            <person name="Massola Junior N.S."/>
            <person name="Baroncelli R."/>
        </authorList>
    </citation>
    <scope>NUCLEOTIDE SEQUENCE</scope>
    <source>
        <strain evidence="1">LFN00145</strain>
    </source>
</reference>
<evidence type="ECO:0000313" key="2">
    <source>
        <dbReference type="Proteomes" id="UP000654918"/>
    </source>
</evidence>
<dbReference type="EMBL" id="WIGO01000263">
    <property type="protein sequence ID" value="KAF6821136.1"/>
    <property type="molecule type" value="Genomic_DNA"/>
</dbReference>
<keyword evidence="2" id="KW-1185">Reference proteome</keyword>
<proteinExistence type="predicted"/>
<protein>
    <submittedName>
        <fullName evidence="1">Uncharacterized protein</fullName>
    </submittedName>
</protein>
<gene>
    <name evidence="1" type="ORF">CPLU01_12563</name>
</gene>
<dbReference type="AlphaFoldDB" id="A0A8H6JYG7"/>